<evidence type="ECO:0000313" key="5">
    <source>
        <dbReference type="Proteomes" id="UP000267187"/>
    </source>
</evidence>
<feature type="chain" id="PRO_5018093242" evidence="1">
    <location>
        <begin position="21"/>
        <end position="760"/>
    </location>
</feature>
<dbReference type="Pfam" id="PF17148">
    <property type="entry name" value="DUF5117"/>
    <property type="match status" value="1"/>
</dbReference>
<dbReference type="InterPro" id="IPR032534">
    <property type="entry name" value="EcxA_zinc-bd"/>
</dbReference>
<keyword evidence="5" id="KW-1185">Reference proteome</keyword>
<comment type="caution">
    <text evidence="4">The sequence shown here is derived from an EMBL/GenBank/DDBJ whole genome shotgun (WGS) entry which is preliminary data.</text>
</comment>
<keyword evidence="1" id="KW-0732">Signal</keyword>
<feature type="domain" description="DUF5117" evidence="3">
    <location>
        <begin position="75"/>
        <end position="264"/>
    </location>
</feature>
<reference evidence="4 5" key="1">
    <citation type="submission" date="2018-10" db="EMBL/GenBank/DDBJ databases">
        <title>Genomic Encyclopedia of Type Strains, Phase IV (KMG-IV): sequencing the most valuable type-strain genomes for metagenomic binning, comparative biology and taxonomic classification.</title>
        <authorList>
            <person name="Goeker M."/>
        </authorList>
    </citation>
    <scope>NUCLEOTIDE SEQUENCE [LARGE SCALE GENOMIC DNA]</scope>
    <source>
        <strain evidence="4 5">DSM 25080</strain>
    </source>
</reference>
<evidence type="ECO:0000259" key="3">
    <source>
        <dbReference type="Pfam" id="PF17148"/>
    </source>
</evidence>
<dbReference type="SUPFAM" id="SSF55486">
    <property type="entry name" value="Metalloproteases ('zincins'), catalytic domain"/>
    <property type="match status" value="1"/>
</dbReference>
<dbReference type="Pfam" id="PF16313">
    <property type="entry name" value="DUF4953"/>
    <property type="match status" value="1"/>
</dbReference>
<dbReference type="InterPro" id="IPR033413">
    <property type="entry name" value="DUF5117"/>
</dbReference>
<dbReference type="Proteomes" id="UP000267187">
    <property type="component" value="Unassembled WGS sequence"/>
</dbReference>
<evidence type="ECO:0000313" key="4">
    <source>
        <dbReference type="EMBL" id="RMA78817.1"/>
    </source>
</evidence>
<feature type="domain" description="EcxA zinc-binding" evidence="2">
    <location>
        <begin position="387"/>
        <end position="678"/>
    </location>
</feature>
<dbReference type="OrthoDB" id="9776599at2"/>
<evidence type="ECO:0000256" key="1">
    <source>
        <dbReference type="SAM" id="SignalP"/>
    </source>
</evidence>
<accession>A0A3M0A2E4</accession>
<dbReference type="EMBL" id="REFJ01000005">
    <property type="protein sequence ID" value="RMA78817.1"/>
    <property type="molecule type" value="Genomic_DNA"/>
</dbReference>
<dbReference type="InterPro" id="IPR034032">
    <property type="entry name" value="Zn_MMP-like_bac"/>
</dbReference>
<proteinExistence type="predicted"/>
<feature type="signal peptide" evidence="1">
    <location>
        <begin position="1"/>
        <end position="20"/>
    </location>
</feature>
<dbReference type="GO" id="GO:0008237">
    <property type="term" value="F:metallopeptidase activity"/>
    <property type="evidence" value="ECO:0007669"/>
    <property type="project" value="InterPro"/>
</dbReference>
<name>A0A3M0A2E4_9GAMM</name>
<evidence type="ECO:0000259" key="2">
    <source>
        <dbReference type="Pfam" id="PF16313"/>
    </source>
</evidence>
<dbReference type="Gene3D" id="3.40.390.10">
    <property type="entry name" value="Collagenase (Catalytic Domain)"/>
    <property type="match status" value="1"/>
</dbReference>
<sequence length="760" mass="83435">MRLIAVFLSLSLLLTGCIQDQETSQPSNNFIGLTANPTDNSLQLAVPKDLGELLYYPSVARGIGSNDIGLDRGLLGETKIVSFVPAGERLLLVEHNLRYRSSSDNPAETQAVEEAFPDHVIWSFPILEDNASSWSIDATDFAFSDAMAISDWLASMEQGQYAANSERSMIHWDRTKSFPENLEIEAVVSFTGSGAGSYLNDVVTNTEGFTVYLHHSFLKLPEEGFEVRPYHPNSGYFSVAWQDYTVGLHEDLSVRVIPRHRLEKLDPSAASSPAVEPIIYYLDPGVPEPVKSALIDGGMWWNQAFSAIGYENAFQIRELPAGADPMDARYNVINWVHRATRGWSYGASVIDPRTGEIIKGHVTLGSLRVRQDILIADALLDQSNSTEAEAMALARIRQLSAHEIGHTLGIAHNFAASERNRASVMDYPHPLIDIAAGAISLEDAYDNAIGEWDTLVVSYGYGDDFEAAKRALLRSDIGYVSDYEARPLGGGSASGHLWDNGADPVNELSRLIAVRELALARLSLNAIDDSDPIGQLDKVVVPVYNLTRFQVEAVAKQIGGYHLVANLAADPAAFIWVDKSQQLAAVDGLLTTIEADFLQLPDTLAQQLAPMPIGYSRDRESSPSQLGRLIDQRAMAEAYSRHVLAAMLAPRRLNRLSQAMSPLQVDEYLSHLYQRVMAMSATSPFNERTQYLLARALGEVLANPTTREEVKSTLQWQLKGWIEDVDTSTASGYRLHQLLTEAMGQIAPSEAQALPPGSPI</sequence>
<dbReference type="RefSeq" id="WP_121877455.1">
    <property type="nucleotide sequence ID" value="NZ_REFJ01000005.1"/>
</dbReference>
<protein>
    <submittedName>
        <fullName evidence="4">Uncharacterized protein DUF5117</fullName>
    </submittedName>
</protein>
<dbReference type="AlphaFoldDB" id="A0A3M0A2E4"/>
<dbReference type="PROSITE" id="PS51257">
    <property type="entry name" value="PROKAR_LIPOPROTEIN"/>
    <property type="match status" value="1"/>
</dbReference>
<gene>
    <name evidence="4" type="ORF">DFR27_2156</name>
</gene>
<dbReference type="PANTHER" id="PTHR38478:SF1">
    <property type="entry name" value="ZINC DEPENDENT METALLOPROTEASE DOMAIN LIPOPROTEIN"/>
    <property type="match status" value="1"/>
</dbReference>
<dbReference type="InterPro" id="IPR024079">
    <property type="entry name" value="MetalloPept_cat_dom_sf"/>
</dbReference>
<dbReference type="PANTHER" id="PTHR38478">
    <property type="entry name" value="PEPTIDASE M1A AND M12B"/>
    <property type="match status" value="1"/>
</dbReference>
<organism evidence="4 5">
    <name type="scientific">Umboniibacter marinipuniceus</name>
    <dbReference type="NCBI Taxonomy" id="569599"/>
    <lineage>
        <taxon>Bacteria</taxon>
        <taxon>Pseudomonadati</taxon>
        <taxon>Pseudomonadota</taxon>
        <taxon>Gammaproteobacteria</taxon>
        <taxon>Cellvibrionales</taxon>
        <taxon>Cellvibrionaceae</taxon>
        <taxon>Umboniibacter</taxon>
    </lineage>
</organism>
<dbReference type="CDD" id="cd04276">
    <property type="entry name" value="ZnMc_MMP_like_2"/>
    <property type="match status" value="1"/>
</dbReference>